<evidence type="ECO:0000256" key="1">
    <source>
        <dbReference type="SAM" id="Phobius"/>
    </source>
</evidence>
<reference evidence="3 4" key="1">
    <citation type="journal article" date="2019" name="Int. J. Syst. Evol. Microbiol.">
        <title>The Global Catalogue of Microorganisms (GCM) 10K type strain sequencing project: providing services to taxonomists for standard genome sequencing and annotation.</title>
        <authorList>
            <consortium name="The Broad Institute Genomics Platform"/>
            <consortium name="The Broad Institute Genome Sequencing Center for Infectious Disease"/>
            <person name="Wu L."/>
            <person name="Ma J."/>
        </authorList>
    </citation>
    <scope>NUCLEOTIDE SEQUENCE [LARGE SCALE GENOMIC DNA]</scope>
    <source>
        <strain evidence="3 4">JCM 13002</strain>
    </source>
</reference>
<protein>
    <submittedName>
        <fullName evidence="3">Potassium channel family protein</fullName>
    </submittedName>
</protein>
<keyword evidence="1" id="KW-1133">Transmembrane helix</keyword>
<feature type="transmembrane region" description="Helical" evidence="1">
    <location>
        <begin position="135"/>
        <end position="155"/>
    </location>
</feature>
<name>A0ABN1TCZ2_9ACTN</name>
<keyword evidence="1" id="KW-0812">Transmembrane</keyword>
<feature type="transmembrane region" description="Helical" evidence="1">
    <location>
        <begin position="39"/>
        <end position="60"/>
    </location>
</feature>
<comment type="caution">
    <text evidence="3">The sequence shown here is derived from an EMBL/GenBank/DDBJ whole genome shotgun (WGS) entry which is preliminary data.</text>
</comment>
<keyword evidence="3" id="KW-0813">Transport</keyword>
<dbReference type="GO" id="GO:0034220">
    <property type="term" value="P:monoatomic ion transmembrane transport"/>
    <property type="evidence" value="ECO:0007669"/>
    <property type="project" value="UniProtKB-KW"/>
</dbReference>
<dbReference type="Pfam" id="PF07885">
    <property type="entry name" value="Ion_trans_2"/>
    <property type="match status" value="1"/>
</dbReference>
<keyword evidence="4" id="KW-1185">Reference proteome</keyword>
<feature type="transmembrane region" description="Helical" evidence="1">
    <location>
        <begin position="72"/>
        <end position="92"/>
    </location>
</feature>
<dbReference type="RefSeq" id="WP_344622765.1">
    <property type="nucleotide sequence ID" value="NZ_BAAALD010000010.1"/>
</dbReference>
<dbReference type="Proteomes" id="UP001499987">
    <property type="component" value="Unassembled WGS sequence"/>
</dbReference>
<organism evidence="3 4">
    <name type="scientific">Kitasatospora arboriphila</name>
    <dbReference type="NCBI Taxonomy" id="258052"/>
    <lineage>
        <taxon>Bacteria</taxon>
        <taxon>Bacillati</taxon>
        <taxon>Actinomycetota</taxon>
        <taxon>Actinomycetes</taxon>
        <taxon>Kitasatosporales</taxon>
        <taxon>Streptomycetaceae</taxon>
        <taxon>Kitasatospora</taxon>
    </lineage>
</organism>
<dbReference type="EMBL" id="BAAALD010000010">
    <property type="protein sequence ID" value="GAA1075439.1"/>
    <property type="molecule type" value="Genomic_DNA"/>
</dbReference>
<sequence>MRRRPNLWGLVTMLGGPALMLTAWFLVPIGVFGPEHPAVSWTVFAVALVALAAALMHEIWSELTERPGHPAFVIMVLIAAALIVFATAYLSLARTPGTFNGIMTTRLDALYFTVITMATVGYGDITPVSQEARGIVMLQILYTLIFLTAGATSVSRRTRNLVGRRIGRTPEGSSDPD</sequence>
<gene>
    <name evidence="3" type="ORF">GCM10009663_15690</name>
</gene>
<dbReference type="SUPFAM" id="SSF81324">
    <property type="entry name" value="Voltage-gated potassium channels"/>
    <property type="match status" value="1"/>
</dbReference>
<evidence type="ECO:0000313" key="4">
    <source>
        <dbReference type="Proteomes" id="UP001499987"/>
    </source>
</evidence>
<evidence type="ECO:0000259" key="2">
    <source>
        <dbReference type="Pfam" id="PF07885"/>
    </source>
</evidence>
<feature type="domain" description="Potassium channel" evidence="2">
    <location>
        <begin position="79"/>
        <end position="157"/>
    </location>
</feature>
<evidence type="ECO:0000313" key="3">
    <source>
        <dbReference type="EMBL" id="GAA1075439.1"/>
    </source>
</evidence>
<keyword evidence="1" id="KW-0472">Membrane</keyword>
<proteinExistence type="predicted"/>
<keyword evidence="3" id="KW-0406">Ion transport</keyword>
<dbReference type="InterPro" id="IPR013099">
    <property type="entry name" value="K_chnl_dom"/>
</dbReference>
<feature type="transmembrane region" description="Helical" evidence="1">
    <location>
        <begin position="7"/>
        <end position="27"/>
    </location>
</feature>
<keyword evidence="3" id="KW-0407">Ion channel</keyword>
<dbReference type="Gene3D" id="1.10.287.70">
    <property type="match status" value="1"/>
</dbReference>
<accession>A0ABN1TCZ2</accession>